<evidence type="ECO:0008006" key="3">
    <source>
        <dbReference type="Google" id="ProtNLM"/>
    </source>
</evidence>
<dbReference type="EMBL" id="JBHMAA010000015">
    <property type="protein sequence ID" value="MFB9950000.1"/>
    <property type="molecule type" value="Genomic_DNA"/>
</dbReference>
<dbReference type="SUPFAM" id="SSF55729">
    <property type="entry name" value="Acyl-CoA N-acyltransferases (Nat)"/>
    <property type="match status" value="1"/>
</dbReference>
<dbReference type="Proteomes" id="UP001589692">
    <property type="component" value="Unassembled WGS sequence"/>
</dbReference>
<sequence length="368" mass="40557">MSGKTDAGTIRDFERGDVEAVARLFLKTFRGSKAQSASLGTYLKEAFFDHPWSEPDIRSKVFVEGTGGISGFVGVFPARLEFQGRPLRAAFASSLMVENPRENPLAGARLVRAFLAGPQDISLTETANRTALGMWQKAGYPLDPGYSMNWLRILRPVSMGVQVLERRFAPARLLRPFGRIADRVPPLLARMPSVPPYGGKLTFRDVTPEAFGEALLALKDFYPLRPRWDTENIGWFLGQAGQKLNFGYPEWRVGYAADNRPLAAYVYFTRPGGIGWVLQALAAPPVAGDLVDDLFAHAYELGCAGLRGAAHPWLTSALMTRRTLFHARSFYIAHARDKALLEPVKAGQALVSGLAGEGWTRLIGDRFD</sequence>
<dbReference type="InterPro" id="IPR016181">
    <property type="entry name" value="Acyl_CoA_acyltransferase"/>
</dbReference>
<protein>
    <recommendedName>
        <fullName evidence="3">GNAT family N-acetyltransferase</fullName>
    </recommendedName>
</protein>
<proteinExistence type="predicted"/>
<gene>
    <name evidence="1" type="ORF">ACFFP0_14140</name>
</gene>
<accession>A0ABV6AHD3</accession>
<evidence type="ECO:0000313" key="2">
    <source>
        <dbReference type="Proteomes" id="UP001589692"/>
    </source>
</evidence>
<dbReference type="RefSeq" id="WP_377261736.1">
    <property type="nucleotide sequence ID" value="NZ_JBHMAA010000015.1"/>
</dbReference>
<keyword evidence="2" id="KW-1185">Reference proteome</keyword>
<comment type="caution">
    <text evidence="1">The sequence shown here is derived from an EMBL/GenBank/DDBJ whole genome shotgun (WGS) entry which is preliminary data.</text>
</comment>
<reference evidence="1 2" key="1">
    <citation type="submission" date="2024-09" db="EMBL/GenBank/DDBJ databases">
        <authorList>
            <person name="Sun Q."/>
            <person name="Mori K."/>
        </authorList>
    </citation>
    <scope>NUCLEOTIDE SEQUENCE [LARGE SCALE GENOMIC DNA]</scope>
    <source>
        <strain evidence="1 2">TBRC 4938</strain>
    </source>
</reference>
<name>A0ABV6AHD3_9HYPH</name>
<organism evidence="1 2">
    <name type="scientific">Rhizobium puerariae</name>
    <dbReference type="NCBI Taxonomy" id="1585791"/>
    <lineage>
        <taxon>Bacteria</taxon>
        <taxon>Pseudomonadati</taxon>
        <taxon>Pseudomonadota</taxon>
        <taxon>Alphaproteobacteria</taxon>
        <taxon>Hyphomicrobiales</taxon>
        <taxon>Rhizobiaceae</taxon>
        <taxon>Rhizobium/Agrobacterium group</taxon>
        <taxon>Rhizobium</taxon>
    </lineage>
</organism>
<evidence type="ECO:0000313" key="1">
    <source>
        <dbReference type="EMBL" id="MFB9950000.1"/>
    </source>
</evidence>